<evidence type="ECO:0000259" key="3">
    <source>
        <dbReference type="Pfam" id="PF02663"/>
    </source>
</evidence>
<dbReference type="AlphaFoldDB" id="A0A7C5DEX7"/>
<proteinExistence type="predicted"/>
<dbReference type="Proteomes" id="UP000886110">
    <property type="component" value="Unassembled WGS sequence"/>
</dbReference>
<name>A0A7C5DEX7_UNCW3</name>
<organism evidence="4">
    <name type="scientific">candidate division WOR-3 bacterium</name>
    <dbReference type="NCBI Taxonomy" id="2052148"/>
    <lineage>
        <taxon>Bacteria</taxon>
        <taxon>Bacteria division WOR-3</taxon>
    </lineage>
</organism>
<evidence type="ECO:0000256" key="2">
    <source>
        <dbReference type="ARBA" id="ARBA00023134"/>
    </source>
</evidence>
<dbReference type="SUPFAM" id="SSF143555">
    <property type="entry name" value="FwdE-like"/>
    <property type="match status" value="1"/>
</dbReference>
<gene>
    <name evidence="4" type="ORF">ENL19_01820</name>
</gene>
<dbReference type="GO" id="GO:0005525">
    <property type="term" value="F:GTP binding"/>
    <property type="evidence" value="ECO:0007669"/>
    <property type="project" value="UniProtKB-KW"/>
</dbReference>
<dbReference type="InterPro" id="IPR003814">
    <property type="entry name" value="FmdEsu_dom"/>
</dbReference>
<feature type="domain" description="Formylmethanofuran dehydrogenase subunit E" evidence="3">
    <location>
        <begin position="3"/>
        <end position="42"/>
    </location>
</feature>
<dbReference type="Gene3D" id="3.30.1330.20">
    <property type="entry name" value="Tubulin/FtsZ, C-terminal domain"/>
    <property type="match status" value="1"/>
</dbReference>
<evidence type="ECO:0000313" key="4">
    <source>
        <dbReference type="EMBL" id="HHE04784.1"/>
    </source>
</evidence>
<dbReference type="Pfam" id="PF02663">
    <property type="entry name" value="FmdE"/>
    <property type="match status" value="1"/>
</dbReference>
<protein>
    <submittedName>
        <fullName evidence="4">Formylmethanofuran dehydrogenase</fullName>
    </submittedName>
</protein>
<keyword evidence="1" id="KW-0547">Nucleotide-binding</keyword>
<dbReference type="EMBL" id="DRTB01000134">
    <property type="protein sequence ID" value="HHE04784.1"/>
    <property type="molecule type" value="Genomic_DNA"/>
</dbReference>
<comment type="caution">
    <text evidence="4">The sequence shown here is derived from an EMBL/GenBank/DDBJ whole genome shotgun (WGS) entry which is preliminary data.</text>
</comment>
<sequence>MKFHGHKCPAMPLGLRAASIAMNMLGVERSQDKELSVISETGKG</sequence>
<feature type="non-terminal residue" evidence="4">
    <location>
        <position position="44"/>
    </location>
</feature>
<evidence type="ECO:0000256" key="1">
    <source>
        <dbReference type="ARBA" id="ARBA00022741"/>
    </source>
</evidence>
<dbReference type="InterPro" id="IPR037103">
    <property type="entry name" value="Tubulin/FtsZ-like_C"/>
</dbReference>
<keyword evidence="2" id="KW-0342">GTP-binding</keyword>
<reference evidence="4" key="1">
    <citation type="journal article" date="2020" name="mSystems">
        <title>Genome- and Community-Level Interaction Insights into Carbon Utilization and Element Cycling Functions of Hydrothermarchaeota in Hydrothermal Sediment.</title>
        <authorList>
            <person name="Zhou Z."/>
            <person name="Liu Y."/>
            <person name="Xu W."/>
            <person name="Pan J."/>
            <person name="Luo Z.H."/>
            <person name="Li M."/>
        </authorList>
    </citation>
    <scope>NUCLEOTIDE SEQUENCE [LARGE SCALE GENOMIC DNA]</scope>
    <source>
        <strain evidence="4">HyVt-74</strain>
    </source>
</reference>
<accession>A0A7C5DEX7</accession>